<dbReference type="Gene3D" id="3.40.190.150">
    <property type="entry name" value="Bordetella uptake gene, domain 1"/>
    <property type="match status" value="1"/>
</dbReference>
<evidence type="ECO:0000313" key="3">
    <source>
        <dbReference type="Proteomes" id="UP000252884"/>
    </source>
</evidence>
<dbReference type="InterPro" id="IPR042100">
    <property type="entry name" value="Bug_dom1"/>
</dbReference>
<keyword evidence="2" id="KW-0675">Receptor</keyword>
<gene>
    <name evidence="2" type="ORF">DES41_101854</name>
</gene>
<evidence type="ECO:0000313" key="2">
    <source>
        <dbReference type="EMBL" id="RCW76248.1"/>
    </source>
</evidence>
<dbReference type="OrthoDB" id="8678477at2"/>
<organism evidence="2 3">
    <name type="scientific">Pseudorhodoferax soli</name>
    <dbReference type="NCBI Taxonomy" id="545864"/>
    <lineage>
        <taxon>Bacteria</taxon>
        <taxon>Pseudomonadati</taxon>
        <taxon>Pseudomonadota</taxon>
        <taxon>Betaproteobacteria</taxon>
        <taxon>Burkholderiales</taxon>
        <taxon>Comamonadaceae</taxon>
    </lineage>
</organism>
<evidence type="ECO:0000256" key="1">
    <source>
        <dbReference type="ARBA" id="ARBA00006987"/>
    </source>
</evidence>
<reference evidence="2 3" key="1">
    <citation type="submission" date="2018-07" db="EMBL/GenBank/DDBJ databases">
        <title>Genomic Encyclopedia of Type Strains, Phase IV (KMG-IV): sequencing the most valuable type-strain genomes for metagenomic binning, comparative biology and taxonomic classification.</title>
        <authorList>
            <person name="Goeker M."/>
        </authorList>
    </citation>
    <scope>NUCLEOTIDE SEQUENCE [LARGE SCALE GENOMIC DNA]</scope>
    <source>
        <strain evidence="2 3">DSM 21634</strain>
    </source>
</reference>
<dbReference type="PANTHER" id="PTHR42928">
    <property type="entry name" value="TRICARBOXYLATE-BINDING PROTEIN"/>
    <property type="match status" value="1"/>
</dbReference>
<protein>
    <submittedName>
        <fullName evidence="2">Tripartite-type tricarboxylate transporter receptor subunit TctC</fullName>
    </submittedName>
</protein>
<comment type="caution">
    <text evidence="2">The sequence shown here is derived from an EMBL/GenBank/DDBJ whole genome shotgun (WGS) entry which is preliminary data.</text>
</comment>
<dbReference type="Pfam" id="PF03401">
    <property type="entry name" value="TctC"/>
    <property type="match status" value="1"/>
</dbReference>
<dbReference type="CDD" id="cd07012">
    <property type="entry name" value="PBP2_Bug_TTT"/>
    <property type="match status" value="1"/>
</dbReference>
<dbReference type="RefSeq" id="WP_114466822.1">
    <property type="nucleotide sequence ID" value="NZ_QPJK01000001.1"/>
</dbReference>
<sequence>MPSFLHAPVGRRAALGGIASSLAAAALPVRASEAYPSRPVTMVVPYTAGGSTDIVARLIAQKLSEILGQPFIVDNKGGANGVIGMDIAARAAPDGYTLLMNTAGAQALAPVIYKTKFHALDSWEPISLISSIPFVIVAREGLPVKNFAEFAALAKAGNPPLSASSGSSMIVLATDQLKRVIGAPTLINAQYKGTSMQAQAVIKGEVDVSFDSFVTLPQIKAGKVRALAVVAPQRAASLPDVPTLAELGVKDMDFASWSGLLAPKGTPKAIVDRLSAEVQKIVRTPEMQERLKGLDHTPVGSGPAEFAKLIGDDYARWQRVVKETGFKIEG</sequence>
<dbReference type="AlphaFoldDB" id="A0A368Y9Z1"/>
<name>A0A368Y9Z1_9BURK</name>
<keyword evidence="3" id="KW-1185">Reference proteome</keyword>
<dbReference type="EMBL" id="QPJK01000001">
    <property type="protein sequence ID" value="RCW76248.1"/>
    <property type="molecule type" value="Genomic_DNA"/>
</dbReference>
<proteinExistence type="inferred from homology"/>
<dbReference type="PIRSF" id="PIRSF017082">
    <property type="entry name" value="YflP"/>
    <property type="match status" value="1"/>
</dbReference>
<dbReference type="Gene3D" id="3.40.190.10">
    <property type="entry name" value="Periplasmic binding protein-like II"/>
    <property type="match status" value="1"/>
</dbReference>
<accession>A0A368Y9Z1</accession>
<dbReference type="SUPFAM" id="SSF53850">
    <property type="entry name" value="Periplasmic binding protein-like II"/>
    <property type="match status" value="1"/>
</dbReference>
<dbReference type="Proteomes" id="UP000252884">
    <property type="component" value="Unassembled WGS sequence"/>
</dbReference>
<dbReference type="PANTHER" id="PTHR42928:SF5">
    <property type="entry name" value="BLR1237 PROTEIN"/>
    <property type="match status" value="1"/>
</dbReference>
<comment type="similarity">
    <text evidence="1">Belongs to the UPF0065 (bug) family.</text>
</comment>
<dbReference type="InterPro" id="IPR005064">
    <property type="entry name" value="BUG"/>
</dbReference>